<sequence length="185" mass="20051">MELATVKSRASADAIRRRRALSLPGYRTLAEEGFDGDYVSPIQMTSGNLSGPMIISKDWLDAPSANANRAILTQQGYLPGNPYNRVIDKVLDLVGLTRADIYITPVFALLTATRSSVIPMKDKRASFEAVGQYELMGRRPIACGTDAASVLRGFGIDHIETIHPSARGLTFDDRAARIAKALEAA</sequence>
<dbReference type="Proteomes" id="UP000541426">
    <property type="component" value="Unassembled WGS sequence"/>
</dbReference>
<comment type="caution">
    <text evidence="1">The sequence shown here is derived from an EMBL/GenBank/DDBJ whole genome shotgun (WGS) entry which is preliminary data.</text>
</comment>
<keyword evidence="2" id="KW-1185">Reference proteome</keyword>
<gene>
    <name evidence="1" type="ORF">GGQ68_002315</name>
</gene>
<proteinExistence type="predicted"/>
<protein>
    <submittedName>
        <fullName evidence="1">Uncharacterized protein</fullName>
    </submittedName>
</protein>
<accession>A0A7W6DS98</accession>
<evidence type="ECO:0000313" key="2">
    <source>
        <dbReference type="Proteomes" id="UP000541426"/>
    </source>
</evidence>
<dbReference type="EMBL" id="JACIEJ010000005">
    <property type="protein sequence ID" value="MBB3985977.1"/>
    <property type="molecule type" value="Genomic_DNA"/>
</dbReference>
<organism evidence="1 2">
    <name type="scientific">Sagittula marina</name>
    <dbReference type="NCBI Taxonomy" id="943940"/>
    <lineage>
        <taxon>Bacteria</taxon>
        <taxon>Pseudomonadati</taxon>
        <taxon>Pseudomonadota</taxon>
        <taxon>Alphaproteobacteria</taxon>
        <taxon>Rhodobacterales</taxon>
        <taxon>Roseobacteraceae</taxon>
        <taxon>Sagittula</taxon>
    </lineage>
</organism>
<dbReference type="AlphaFoldDB" id="A0A7W6DS98"/>
<dbReference type="RefSeq" id="WP_183966004.1">
    <property type="nucleotide sequence ID" value="NZ_BAABBZ010000007.1"/>
</dbReference>
<name>A0A7W6DS98_9RHOB</name>
<evidence type="ECO:0000313" key="1">
    <source>
        <dbReference type="EMBL" id="MBB3985977.1"/>
    </source>
</evidence>
<reference evidence="1 2" key="1">
    <citation type="submission" date="2020-08" db="EMBL/GenBank/DDBJ databases">
        <title>Genomic Encyclopedia of Type Strains, Phase IV (KMG-IV): sequencing the most valuable type-strain genomes for metagenomic binning, comparative biology and taxonomic classification.</title>
        <authorList>
            <person name="Goeker M."/>
        </authorList>
    </citation>
    <scope>NUCLEOTIDE SEQUENCE [LARGE SCALE GENOMIC DNA]</scope>
    <source>
        <strain evidence="1 2">DSM 102235</strain>
    </source>
</reference>